<gene>
    <name evidence="8" type="ORF">MNBD_GAMMA20-2246</name>
</gene>
<evidence type="ECO:0000256" key="4">
    <source>
        <dbReference type="ARBA" id="ARBA00022643"/>
    </source>
</evidence>
<evidence type="ECO:0000259" key="7">
    <source>
        <dbReference type="Pfam" id="PF00881"/>
    </source>
</evidence>
<evidence type="ECO:0000256" key="6">
    <source>
        <dbReference type="ARBA" id="ARBA00023002"/>
    </source>
</evidence>
<dbReference type="CDD" id="cd02149">
    <property type="entry name" value="NfsB-like"/>
    <property type="match status" value="1"/>
</dbReference>
<protein>
    <submittedName>
        <fullName evidence="8">Oxygen-insensitive NAD(P)H nitroreductase / Dihydropteridine reductase</fullName>
        <ecNumber evidence="8">1.-.-.-</ecNumber>
        <ecNumber evidence="8">1.5.1.34</ecNumber>
    </submittedName>
</protein>
<evidence type="ECO:0000256" key="3">
    <source>
        <dbReference type="ARBA" id="ARBA00022630"/>
    </source>
</evidence>
<keyword evidence="6 8" id="KW-0560">Oxidoreductase</keyword>
<evidence type="ECO:0000313" key="8">
    <source>
        <dbReference type="EMBL" id="VAX03686.1"/>
    </source>
</evidence>
<dbReference type="GO" id="GO:0004155">
    <property type="term" value="F:6,7-dihydropteridine reductase activity"/>
    <property type="evidence" value="ECO:0007669"/>
    <property type="project" value="UniProtKB-EC"/>
</dbReference>
<keyword evidence="3" id="KW-0285">Flavoprotein</keyword>
<name>A0A3B1AD44_9ZZZZ</name>
<dbReference type="Gene3D" id="3.40.109.10">
    <property type="entry name" value="NADH Oxidase"/>
    <property type="match status" value="1"/>
</dbReference>
<proteinExistence type="inferred from homology"/>
<dbReference type="PANTHER" id="PTHR43673">
    <property type="entry name" value="NAD(P)H NITROREDUCTASE YDGI-RELATED"/>
    <property type="match status" value="1"/>
</dbReference>
<dbReference type="EC" id="1.-.-.-" evidence="8"/>
<feature type="domain" description="Nitroreductase" evidence="7">
    <location>
        <begin position="10"/>
        <end position="193"/>
    </location>
</feature>
<evidence type="ECO:0000256" key="2">
    <source>
        <dbReference type="ARBA" id="ARBA00007118"/>
    </source>
</evidence>
<keyword evidence="4" id="KW-0288">FMN</keyword>
<dbReference type="InterPro" id="IPR033878">
    <property type="entry name" value="NfsB-like"/>
</dbReference>
<keyword evidence="5" id="KW-0521">NADP</keyword>
<sequence length="217" mass="25181">MTHEIIEDLNWRRTTKKYDPSRKVSEEDLNTLLEAIRLTPSSINSQPWRLVVIDSQAARQRMADTFTEKFVFNKPHVFDASHFVLFAYNPRYTRADYAEVVDKQIEDGRLKPEDRERGFRSFFFAEMNTDENGDTSCWTKAQLYIALGNALHTLARMRIDATPIEGIDTQRVNEEFAKQLDGYRCEVALAIGYHHPDDLNAAQPKSRRRLGSILVRI</sequence>
<dbReference type="PANTHER" id="PTHR43673:SF2">
    <property type="entry name" value="NITROREDUCTASE"/>
    <property type="match status" value="1"/>
</dbReference>
<accession>A0A3B1AD44</accession>
<dbReference type="Pfam" id="PF00881">
    <property type="entry name" value="Nitroreductase"/>
    <property type="match status" value="1"/>
</dbReference>
<organism evidence="8">
    <name type="scientific">hydrothermal vent metagenome</name>
    <dbReference type="NCBI Taxonomy" id="652676"/>
    <lineage>
        <taxon>unclassified sequences</taxon>
        <taxon>metagenomes</taxon>
        <taxon>ecological metagenomes</taxon>
    </lineage>
</organism>
<dbReference type="EMBL" id="UOFU01000345">
    <property type="protein sequence ID" value="VAX03686.1"/>
    <property type="molecule type" value="Genomic_DNA"/>
</dbReference>
<evidence type="ECO:0000256" key="1">
    <source>
        <dbReference type="ARBA" id="ARBA00001917"/>
    </source>
</evidence>
<comment type="similarity">
    <text evidence="2">Belongs to the nitroreductase family.</text>
</comment>
<dbReference type="EC" id="1.5.1.34" evidence="8"/>
<evidence type="ECO:0000256" key="5">
    <source>
        <dbReference type="ARBA" id="ARBA00022857"/>
    </source>
</evidence>
<dbReference type="InterPro" id="IPR000415">
    <property type="entry name" value="Nitroreductase-like"/>
</dbReference>
<reference evidence="8" key="1">
    <citation type="submission" date="2018-06" db="EMBL/GenBank/DDBJ databases">
        <authorList>
            <person name="Zhirakovskaya E."/>
        </authorList>
    </citation>
    <scope>NUCLEOTIDE SEQUENCE</scope>
</reference>
<comment type="cofactor">
    <cofactor evidence="1">
        <name>FMN</name>
        <dbReference type="ChEBI" id="CHEBI:58210"/>
    </cofactor>
</comment>
<dbReference type="InterPro" id="IPR029479">
    <property type="entry name" value="Nitroreductase"/>
</dbReference>
<dbReference type="AlphaFoldDB" id="A0A3B1AD44"/>
<dbReference type="SUPFAM" id="SSF55469">
    <property type="entry name" value="FMN-dependent nitroreductase-like"/>
    <property type="match status" value="1"/>
</dbReference>